<protein>
    <submittedName>
        <fullName evidence="1">Uncharacterized protein</fullName>
    </submittedName>
</protein>
<keyword evidence="2" id="KW-1185">Reference proteome</keyword>
<reference evidence="1" key="2">
    <citation type="submission" date="2020-09" db="EMBL/GenBank/DDBJ databases">
        <authorList>
            <person name="Sun Q."/>
            <person name="Zhou Y."/>
        </authorList>
    </citation>
    <scope>NUCLEOTIDE SEQUENCE</scope>
    <source>
        <strain evidence="1">CGMCC 1.3617</strain>
    </source>
</reference>
<dbReference type="InterPro" id="IPR036736">
    <property type="entry name" value="ACP-like_sf"/>
</dbReference>
<evidence type="ECO:0000313" key="1">
    <source>
        <dbReference type="EMBL" id="GGJ29127.1"/>
    </source>
</evidence>
<sequence length="89" mass="9614">MSRDGTTLRALLAEALRNNPVIDLSAPDVLARLDNPDADCAFDEVAMDSLGRLETCIWMEVNAAIPLREAEMLDHPGLMALATHLAARG</sequence>
<gene>
    <name evidence="1" type="ORF">GCM10011320_40510</name>
</gene>
<dbReference type="Proteomes" id="UP000661507">
    <property type="component" value="Unassembled WGS sequence"/>
</dbReference>
<accession>A0A917KV47</accession>
<name>A0A917KV47_9PROT</name>
<dbReference type="SUPFAM" id="SSF47336">
    <property type="entry name" value="ACP-like"/>
    <property type="match status" value="1"/>
</dbReference>
<dbReference type="EMBL" id="BMKW01000010">
    <property type="protein sequence ID" value="GGJ29127.1"/>
    <property type="molecule type" value="Genomic_DNA"/>
</dbReference>
<proteinExistence type="predicted"/>
<dbReference type="AlphaFoldDB" id="A0A917KV47"/>
<evidence type="ECO:0000313" key="2">
    <source>
        <dbReference type="Proteomes" id="UP000661507"/>
    </source>
</evidence>
<dbReference type="RefSeq" id="WP_188970060.1">
    <property type="nucleotide sequence ID" value="NZ_BMKW01000010.1"/>
</dbReference>
<comment type="caution">
    <text evidence="1">The sequence shown here is derived from an EMBL/GenBank/DDBJ whole genome shotgun (WGS) entry which is preliminary data.</text>
</comment>
<dbReference type="Gene3D" id="1.10.1200.10">
    <property type="entry name" value="ACP-like"/>
    <property type="match status" value="1"/>
</dbReference>
<reference evidence="1" key="1">
    <citation type="journal article" date="2014" name="Int. J. Syst. Evol. Microbiol.">
        <title>Complete genome sequence of Corynebacterium casei LMG S-19264T (=DSM 44701T), isolated from a smear-ripened cheese.</title>
        <authorList>
            <consortium name="US DOE Joint Genome Institute (JGI-PGF)"/>
            <person name="Walter F."/>
            <person name="Albersmeier A."/>
            <person name="Kalinowski J."/>
            <person name="Ruckert C."/>
        </authorList>
    </citation>
    <scope>NUCLEOTIDE SEQUENCE</scope>
    <source>
        <strain evidence="1">CGMCC 1.3617</strain>
    </source>
</reference>
<organism evidence="1 2">
    <name type="scientific">Neoroseomonas lacus</name>
    <dbReference type="NCBI Taxonomy" id="287609"/>
    <lineage>
        <taxon>Bacteria</taxon>
        <taxon>Pseudomonadati</taxon>
        <taxon>Pseudomonadota</taxon>
        <taxon>Alphaproteobacteria</taxon>
        <taxon>Acetobacterales</taxon>
        <taxon>Acetobacteraceae</taxon>
        <taxon>Neoroseomonas</taxon>
    </lineage>
</organism>